<dbReference type="PANTHER" id="PTHR44809">
    <property type="match status" value="1"/>
</dbReference>
<dbReference type="Pfam" id="PF08409">
    <property type="entry name" value="TMTC_DUF1736"/>
    <property type="match status" value="1"/>
</dbReference>
<feature type="repeat" description="TPR" evidence="13">
    <location>
        <begin position="552"/>
        <end position="585"/>
    </location>
</feature>
<evidence type="ECO:0000256" key="12">
    <source>
        <dbReference type="ARBA" id="ARBA00023136"/>
    </source>
</evidence>
<keyword evidence="10" id="KW-0256">Endoplasmic reticulum</keyword>
<dbReference type="OrthoDB" id="19588at2759"/>
<feature type="non-terminal residue" evidence="17">
    <location>
        <position position="1"/>
    </location>
</feature>
<comment type="similarity">
    <text evidence="4">Belongs to the TMTC family.</text>
</comment>
<dbReference type="Pfam" id="PF13424">
    <property type="entry name" value="TPR_12"/>
    <property type="match status" value="1"/>
</dbReference>
<name>A0A8S4Q1X5_OWEFU</name>
<reference evidence="17" key="1">
    <citation type="submission" date="2022-03" db="EMBL/GenBank/DDBJ databases">
        <authorList>
            <person name="Martin C."/>
        </authorList>
    </citation>
    <scope>NUCLEOTIDE SEQUENCE</scope>
</reference>
<gene>
    <name evidence="17" type="ORF">OFUS_LOCUS24216</name>
</gene>
<dbReference type="Pfam" id="PF13181">
    <property type="entry name" value="TPR_8"/>
    <property type="match status" value="1"/>
</dbReference>
<evidence type="ECO:0000256" key="11">
    <source>
        <dbReference type="ARBA" id="ARBA00022989"/>
    </source>
</evidence>
<dbReference type="AlphaFoldDB" id="A0A8S4Q1X5"/>
<evidence type="ECO:0000313" key="18">
    <source>
        <dbReference type="Proteomes" id="UP000749559"/>
    </source>
</evidence>
<evidence type="ECO:0000256" key="1">
    <source>
        <dbReference type="ARBA" id="ARBA00004141"/>
    </source>
</evidence>
<evidence type="ECO:0000256" key="6">
    <source>
        <dbReference type="ARBA" id="ARBA00022679"/>
    </source>
</evidence>
<feature type="repeat" description="TPR" evidence="13">
    <location>
        <begin position="792"/>
        <end position="825"/>
    </location>
</feature>
<evidence type="ECO:0000256" key="8">
    <source>
        <dbReference type="ARBA" id="ARBA00022737"/>
    </source>
</evidence>
<dbReference type="PROSITE" id="PS50293">
    <property type="entry name" value="TPR_REGION"/>
    <property type="match status" value="1"/>
</dbReference>
<comment type="caution">
    <text evidence="17">The sequence shown here is derived from an EMBL/GenBank/DDBJ whole genome shotgun (WGS) entry which is preliminary data.</text>
</comment>
<feature type="transmembrane region" description="Helical" evidence="15">
    <location>
        <begin position="42"/>
        <end position="62"/>
    </location>
</feature>
<dbReference type="EC" id="2.4.1.109" evidence="5"/>
<feature type="transmembrane region" description="Helical" evidence="15">
    <location>
        <begin position="320"/>
        <end position="340"/>
    </location>
</feature>
<feature type="repeat" description="TPR" evidence="13">
    <location>
        <begin position="586"/>
        <end position="619"/>
    </location>
</feature>
<dbReference type="SUPFAM" id="SSF48452">
    <property type="entry name" value="TPR-like"/>
    <property type="match status" value="2"/>
</dbReference>
<evidence type="ECO:0000256" key="5">
    <source>
        <dbReference type="ARBA" id="ARBA00012839"/>
    </source>
</evidence>
<evidence type="ECO:0000256" key="13">
    <source>
        <dbReference type="PROSITE-ProRule" id="PRU00339"/>
    </source>
</evidence>
<keyword evidence="6" id="KW-0808">Transferase</keyword>
<dbReference type="InterPro" id="IPR013618">
    <property type="entry name" value="TMTC_DUF1736"/>
</dbReference>
<dbReference type="GO" id="GO:0005783">
    <property type="term" value="C:endoplasmic reticulum"/>
    <property type="evidence" value="ECO:0007669"/>
    <property type="project" value="UniProtKB-SubCell"/>
</dbReference>
<dbReference type="InterPro" id="IPR019734">
    <property type="entry name" value="TPR_rpt"/>
</dbReference>
<dbReference type="Pfam" id="PF07719">
    <property type="entry name" value="TPR_2"/>
    <property type="match status" value="1"/>
</dbReference>
<dbReference type="Pfam" id="PF14559">
    <property type="entry name" value="TPR_19"/>
    <property type="match status" value="1"/>
</dbReference>
<keyword evidence="12 15" id="KW-0472">Membrane</keyword>
<sequence length="846" mass="96421">MAVNRRNSNQNWTKHHQNGTKTLNNNNIHKQKSSRDFKENNGYILVGYFFVTFAAIACYLNSVKGELVHDDIFAIKNNQDVSPNGSLSQVFKNDFWGKSMSDNTSHKSYRPLCVLTFRLNYLVHGLHPVGYHIVNICLHAVNTILLLNLCHGLVFDCLLPSFVTSLLFAVHPIHTEAVSGVVGRADVLACTVFLISLQFYIRSIDTRWPGECPTLRSPCLFLVSLLLGGTAMLVKEHGVTVLGVGVLYDAWVLCNKTTRRVLEEKWPTRDCYPLLKRITLVVLVVLLCVCFRVWMMNRQSPAFTEQDNPAAFSPFRMTRVLTYMYLISLNCWLLLYPRVLCYDWQVGSIPIIEQPTDLRNFATFLTICAMGFILYHIYATKAPVSRPECLGITLLVVPFLPASNLFFTVGFVIAERILYIPSMGYCVLLAYGLDRLTINFRWKPRSALAVAMAMAAILAGRTVVRNQVWHSRETLFKSGIEVLPNNAKVHYNYANYLKDVGKTTEAIKHYEKAILLYPKHASAHNNLGTLLNNSLEAEDHFWRAIAINPQHAGAHFNLGNVMHAKNKLLQAEKFLLEAINLEPNSVDSYTNLAAVYADLKEFTYADTYYRKALQVAPHDPNCFNNYGVYLNKIGKPEQALKYYERAYTIDPSHQVSIVNAARLLRSLERNIEAENLFRSALWIERNPGTLDLAGIFYFNTAEPDTALELFQEALFKDPHNADVKVHYAQVLTSLKQYDKAEELILQVLETQIDHVEALKHLANMYGILKKHSLAIQYLDQALQYTTDTTTKAQLYYNKGNHLRDLEDFDGAYKSYGQCLLFNPWHMEVQLNIGVILHMKKQYKMAR</sequence>
<dbReference type="InterPro" id="IPR013105">
    <property type="entry name" value="TPR_2"/>
</dbReference>
<evidence type="ECO:0000256" key="9">
    <source>
        <dbReference type="ARBA" id="ARBA00022803"/>
    </source>
</evidence>
<dbReference type="EMBL" id="CAIIXF020000011">
    <property type="protein sequence ID" value="CAH1800311.1"/>
    <property type="molecule type" value="Genomic_DNA"/>
</dbReference>
<dbReference type="InterPro" id="IPR052943">
    <property type="entry name" value="TMTC_O-mannosyl-trnsfr"/>
</dbReference>
<feature type="repeat" description="TPR" evidence="13">
    <location>
        <begin position="487"/>
        <end position="520"/>
    </location>
</feature>
<feature type="repeat" description="TPR" evidence="13">
    <location>
        <begin position="687"/>
        <end position="720"/>
    </location>
</feature>
<evidence type="ECO:0000256" key="2">
    <source>
        <dbReference type="ARBA" id="ARBA00004240"/>
    </source>
</evidence>
<evidence type="ECO:0000256" key="14">
    <source>
        <dbReference type="SAM" id="MobiDB-lite"/>
    </source>
</evidence>
<dbReference type="Proteomes" id="UP000749559">
    <property type="component" value="Unassembled WGS sequence"/>
</dbReference>
<feature type="transmembrane region" description="Helical" evidence="15">
    <location>
        <begin position="360"/>
        <end position="378"/>
    </location>
</feature>
<evidence type="ECO:0000256" key="10">
    <source>
        <dbReference type="ARBA" id="ARBA00022824"/>
    </source>
</evidence>
<feature type="repeat" description="TPR" evidence="13">
    <location>
        <begin position="620"/>
        <end position="653"/>
    </location>
</feature>
<feature type="transmembrane region" description="Helical" evidence="15">
    <location>
        <begin position="417"/>
        <end position="434"/>
    </location>
</feature>
<organism evidence="17 18">
    <name type="scientific">Owenia fusiformis</name>
    <name type="common">Polychaete worm</name>
    <dbReference type="NCBI Taxonomy" id="6347"/>
    <lineage>
        <taxon>Eukaryota</taxon>
        <taxon>Metazoa</taxon>
        <taxon>Spiralia</taxon>
        <taxon>Lophotrochozoa</taxon>
        <taxon>Annelida</taxon>
        <taxon>Polychaeta</taxon>
        <taxon>Sedentaria</taxon>
        <taxon>Canalipalpata</taxon>
        <taxon>Sabellida</taxon>
        <taxon>Oweniida</taxon>
        <taxon>Oweniidae</taxon>
        <taxon>Owenia</taxon>
    </lineage>
</organism>
<evidence type="ECO:0000256" key="7">
    <source>
        <dbReference type="ARBA" id="ARBA00022692"/>
    </source>
</evidence>
<comment type="pathway">
    <text evidence="3">Protein modification; protein glycosylation.</text>
</comment>
<accession>A0A8S4Q1X5</accession>
<keyword evidence="9 13" id="KW-0802">TPR repeat</keyword>
<dbReference type="PROSITE" id="PS50005">
    <property type="entry name" value="TPR"/>
    <property type="match status" value="6"/>
</dbReference>
<dbReference type="SMART" id="SM00028">
    <property type="entry name" value="TPR"/>
    <property type="match status" value="9"/>
</dbReference>
<evidence type="ECO:0000256" key="15">
    <source>
        <dbReference type="SAM" id="Phobius"/>
    </source>
</evidence>
<keyword evidence="7 15" id="KW-0812">Transmembrane</keyword>
<protein>
    <recommendedName>
        <fullName evidence="5">dolichyl-phosphate-mannose--protein mannosyltransferase</fullName>
        <ecNumber evidence="5">2.4.1.109</ecNumber>
    </recommendedName>
</protein>
<keyword evidence="18" id="KW-1185">Reference proteome</keyword>
<dbReference type="GO" id="GO:0004169">
    <property type="term" value="F:dolichyl-phosphate-mannose-protein mannosyltransferase activity"/>
    <property type="evidence" value="ECO:0007669"/>
    <property type="project" value="UniProtKB-EC"/>
</dbReference>
<feature type="transmembrane region" description="Helical" evidence="15">
    <location>
        <begin position="129"/>
        <end position="150"/>
    </location>
</feature>
<dbReference type="PANTHER" id="PTHR44809:SF1">
    <property type="entry name" value="PROTEIN O-MANNOSYL-TRANSFERASE TMTC1"/>
    <property type="match status" value="1"/>
</dbReference>
<dbReference type="Gene3D" id="1.25.40.10">
    <property type="entry name" value="Tetratricopeptide repeat domain"/>
    <property type="match status" value="4"/>
</dbReference>
<feature type="transmembrane region" description="Helical" evidence="15">
    <location>
        <begin position="274"/>
        <end position="294"/>
    </location>
</feature>
<keyword evidence="8" id="KW-0677">Repeat</keyword>
<dbReference type="GO" id="GO:0016020">
    <property type="term" value="C:membrane"/>
    <property type="evidence" value="ECO:0007669"/>
    <property type="project" value="UniProtKB-SubCell"/>
</dbReference>
<evidence type="ECO:0000313" key="17">
    <source>
        <dbReference type="EMBL" id="CAH1800311.1"/>
    </source>
</evidence>
<evidence type="ECO:0000256" key="4">
    <source>
        <dbReference type="ARBA" id="ARBA00007882"/>
    </source>
</evidence>
<feature type="compositionally biased region" description="Polar residues" evidence="14">
    <location>
        <begin position="1"/>
        <end position="12"/>
    </location>
</feature>
<feature type="region of interest" description="Disordered" evidence="14">
    <location>
        <begin position="1"/>
        <end position="34"/>
    </location>
</feature>
<comment type="subcellular location">
    <subcellularLocation>
        <location evidence="2">Endoplasmic reticulum</location>
    </subcellularLocation>
    <subcellularLocation>
        <location evidence="1">Membrane</location>
        <topology evidence="1">Multi-pass membrane protein</topology>
    </subcellularLocation>
</comment>
<keyword evidence="11 15" id="KW-1133">Transmembrane helix</keyword>
<dbReference type="InterPro" id="IPR011990">
    <property type="entry name" value="TPR-like_helical_dom_sf"/>
</dbReference>
<feature type="domain" description="DUF1736" evidence="16">
    <location>
        <begin position="298"/>
        <end position="370"/>
    </location>
</feature>
<feature type="compositionally biased region" description="Polar residues" evidence="14">
    <location>
        <begin position="19"/>
        <end position="28"/>
    </location>
</feature>
<feature type="transmembrane region" description="Helical" evidence="15">
    <location>
        <begin position="390"/>
        <end position="411"/>
    </location>
</feature>
<evidence type="ECO:0000259" key="16">
    <source>
        <dbReference type="Pfam" id="PF08409"/>
    </source>
</evidence>
<proteinExistence type="inferred from homology"/>
<evidence type="ECO:0000256" key="3">
    <source>
        <dbReference type="ARBA" id="ARBA00004922"/>
    </source>
</evidence>